<dbReference type="EMBL" id="UINC01183065">
    <property type="protein sequence ID" value="SVD93620.1"/>
    <property type="molecule type" value="Genomic_DNA"/>
</dbReference>
<dbReference type="CDD" id="cd00077">
    <property type="entry name" value="HDc"/>
    <property type="match status" value="1"/>
</dbReference>
<protein>
    <recommendedName>
        <fullName evidence="1">HD domain-containing protein</fullName>
    </recommendedName>
</protein>
<feature type="domain" description="HD" evidence="1">
    <location>
        <begin position="26"/>
        <end position="91"/>
    </location>
</feature>
<dbReference type="Pfam" id="PF01966">
    <property type="entry name" value="HD"/>
    <property type="match status" value="1"/>
</dbReference>
<dbReference type="AlphaFoldDB" id="A0A382ZE92"/>
<sequence>MNIVNKIISNFKNNKKLYIGEKVTMSEHMIQTAMLAEENNSSKSLVCACLLHDYGHFIVDDPDLLVSNSLDGKHEDLGFDFLKNYFVQEVTEPIKLHVLAKRYLCRNNSYYNLLSEASKISLKLQGGIMNDDEAKRFSSLKFYNDAIKVRKYDDDGKIPNVKIKNIEDYRDLIYSQLIN</sequence>
<organism evidence="2">
    <name type="scientific">marine metagenome</name>
    <dbReference type="NCBI Taxonomy" id="408172"/>
    <lineage>
        <taxon>unclassified sequences</taxon>
        <taxon>metagenomes</taxon>
        <taxon>ecological metagenomes</taxon>
    </lineage>
</organism>
<dbReference type="PANTHER" id="PTHR40202:SF1">
    <property type="entry name" value="HD DOMAIN-CONTAINING PROTEIN"/>
    <property type="match status" value="1"/>
</dbReference>
<evidence type="ECO:0000313" key="2">
    <source>
        <dbReference type="EMBL" id="SVD93620.1"/>
    </source>
</evidence>
<dbReference type="InterPro" id="IPR052567">
    <property type="entry name" value="OP_Dioxygenase"/>
</dbReference>
<dbReference type="PANTHER" id="PTHR40202">
    <property type="match status" value="1"/>
</dbReference>
<name>A0A382ZE92_9ZZZZ</name>
<accession>A0A382ZE92</accession>
<dbReference type="Gene3D" id="1.10.3210.10">
    <property type="entry name" value="Hypothetical protein af1432"/>
    <property type="match status" value="1"/>
</dbReference>
<gene>
    <name evidence="2" type="ORF">METZ01_LOCUS446474</name>
</gene>
<dbReference type="SUPFAM" id="SSF109604">
    <property type="entry name" value="HD-domain/PDEase-like"/>
    <property type="match status" value="1"/>
</dbReference>
<evidence type="ECO:0000259" key="1">
    <source>
        <dbReference type="Pfam" id="PF01966"/>
    </source>
</evidence>
<dbReference type="InterPro" id="IPR006674">
    <property type="entry name" value="HD_domain"/>
</dbReference>
<reference evidence="2" key="1">
    <citation type="submission" date="2018-05" db="EMBL/GenBank/DDBJ databases">
        <authorList>
            <person name="Lanie J.A."/>
            <person name="Ng W.-L."/>
            <person name="Kazmierczak K.M."/>
            <person name="Andrzejewski T.M."/>
            <person name="Davidsen T.M."/>
            <person name="Wayne K.J."/>
            <person name="Tettelin H."/>
            <person name="Glass J.I."/>
            <person name="Rusch D."/>
            <person name="Podicherti R."/>
            <person name="Tsui H.-C.T."/>
            <person name="Winkler M.E."/>
        </authorList>
    </citation>
    <scope>NUCLEOTIDE SEQUENCE</scope>
</reference>
<dbReference type="InterPro" id="IPR003607">
    <property type="entry name" value="HD/PDEase_dom"/>
</dbReference>
<proteinExistence type="predicted"/>